<dbReference type="NCBIfam" id="TIGR01141">
    <property type="entry name" value="hisC"/>
    <property type="match status" value="1"/>
</dbReference>
<evidence type="ECO:0000313" key="13">
    <source>
        <dbReference type="Proteomes" id="UP000095247"/>
    </source>
</evidence>
<dbReference type="PANTHER" id="PTHR43643:SF3">
    <property type="entry name" value="HISTIDINOL-PHOSPHATE AMINOTRANSFERASE"/>
    <property type="match status" value="1"/>
</dbReference>
<evidence type="ECO:0000256" key="7">
    <source>
        <dbReference type="ARBA" id="ARBA00022898"/>
    </source>
</evidence>
<accession>A0A1E5NGA1</accession>
<evidence type="ECO:0000256" key="3">
    <source>
        <dbReference type="ARBA" id="ARBA00007970"/>
    </source>
</evidence>
<feature type="region of interest" description="Disordered" evidence="10">
    <location>
        <begin position="1"/>
        <end position="27"/>
    </location>
</feature>
<evidence type="ECO:0000256" key="6">
    <source>
        <dbReference type="ARBA" id="ARBA00022679"/>
    </source>
</evidence>
<dbReference type="EMBL" id="MDCO01000006">
    <property type="protein sequence ID" value="OEJ15181.1"/>
    <property type="molecule type" value="Genomic_DNA"/>
</dbReference>
<keyword evidence="9" id="KW-0368">Histidine biosynthesis</keyword>
<proteinExistence type="inferred from homology"/>
<dbReference type="InterPro" id="IPR015424">
    <property type="entry name" value="PyrdxlP-dep_Trfase"/>
</dbReference>
<evidence type="ECO:0000256" key="1">
    <source>
        <dbReference type="ARBA" id="ARBA00001933"/>
    </source>
</evidence>
<evidence type="ECO:0000256" key="4">
    <source>
        <dbReference type="ARBA" id="ARBA00011738"/>
    </source>
</evidence>
<feature type="domain" description="Aminotransferase class I/classII large" evidence="11">
    <location>
        <begin position="25"/>
        <end position="348"/>
    </location>
</feature>
<name>A0A1E5NGA1_9SPIR</name>
<sequence length="356" mass="41062">MNKFLSNKAKSIEPYTPGEQPKDKNYIKLNTNESPYPPSPYIKKALIESRFDDLRLYPDPNVTDLKKEIAELYNVNTNNIFIGNGSDEILAFSFMAFFNKGDKVYYPNITYSFYSVYSDLFDLNEIKIPLKDDFTIDINNYKNLDSGIFIANPNAPTGLLLTPSQIEEIIISNKNNIVIIDEAYIDFAETESAYKLINKYDNLLVIQTFSKSRSLAGIRLGFAIGNENLIQGLKNIKYSFNSYTINRLSIIAGIEALKDKEYFKDTVNKIINTREKTKIELKELGFNVLDSKSNFIFISHKNIFAEDIYLKLKEHGILVRYFKKDIINNYIRVTIGSDKEMDIFLEKIKDIIHNKI</sequence>
<dbReference type="GO" id="GO:0000105">
    <property type="term" value="P:L-histidine biosynthetic process"/>
    <property type="evidence" value="ECO:0007669"/>
    <property type="project" value="UniProtKB-UniRule"/>
</dbReference>
<dbReference type="Gene3D" id="3.90.1150.10">
    <property type="entry name" value="Aspartate Aminotransferase, domain 1"/>
    <property type="match status" value="1"/>
</dbReference>
<comment type="catalytic activity">
    <reaction evidence="8 9">
        <text>L-histidinol phosphate + 2-oxoglutarate = 3-(imidazol-4-yl)-2-oxopropyl phosphate + L-glutamate</text>
        <dbReference type="Rhea" id="RHEA:23744"/>
        <dbReference type="ChEBI" id="CHEBI:16810"/>
        <dbReference type="ChEBI" id="CHEBI:29985"/>
        <dbReference type="ChEBI" id="CHEBI:57766"/>
        <dbReference type="ChEBI" id="CHEBI:57980"/>
        <dbReference type="EC" id="2.6.1.9"/>
    </reaction>
</comment>
<dbReference type="RefSeq" id="WP_069725742.1">
    <property type="nucleotide sequence ID" value="NZ_MDCO01000006.1"/>
</dbReference>
<dbReference type="InterPro" id="IPR050106">
    <property type="entry name" value="HistidinolP_aminotransfase"/>
</dbReference>
<dbReference type="PANTHER" id="PTHR43643">
    <property type="entry name" value="HISTIDINOL-PHOSPHATE AMINOTRANSFERASE 2"/>
    <property type="match status" value="1"/>
</dbReference>
<dbReference type="InterPro" id="IPR005861">
    <property type="entry name" value="HisP_aminotrans"/>
</dbReference>
<evidence type="ECO:0000256" key="10">
    <source>
        <dbReference type="SAM" id="MobiDB-lite"/>
    </source>
</evidence>
<comment type="caution">
    <text evidence="12">The sequence shown here is derived from an EMBL/GenBank/DDBJ whole genome shotgun (WGS) entry which is preliminary data.</text>
</comment>
<dbReference type="Proteomes" id="UP000095247">
    <property type="component" value="Unassembled WGS sequence"/>
</dbReference>
<feature type="modified residue" description="N6-(pyridoxal phosphate)lysine" evidence="9">
    <location>
        <position position="211"/>
    </location>
</feature>
<dbReference type="CDD" id="cd00609">
    <property type="entry name" value="AAT_like"/>
    <property type="match status" value="1"/>
</dbReference>
<keyword evidence="5 9" id="KW-0032">Aminotransferase</keyword>
<protein>
    <recommendedName>
        <fullName evidence="9">Histidinol-phosphate aminotransferase</fullName>
        <ecNumber evidence="9">2.6.1.9</ecNumber>
    </recommendedName>
    <alternativeName>
        <fullName evidence="9">Imidazole acetol-phosphate transaminase</fullName>
    </alternativeName>
</protein>
<keyword evidence="9" id="KW-0028">Amino-acid biosynthesis</keyword>
<dbReference type="SUPFAM" id="SSF53383">
    <property type="entry name" value="PLP-dependent transferases"/>
    <property type="match status" value="1"/>
</dbReference>
<dbReference type="HAMAP" id="MF_01023">
    <property type="entry name" value="HisC_aminotrans_2"/>
    <property type="match status" value="1"/>
</dbReference>
<dbReference type="AlphaFoldDB" id="A0A1E5NGA1"/>
<dbReference type="InterPro" id="IPR015422">
    <property type="entry name" value="PyrdxlP-dep_Trfase_small"/>
</dbReference>
<evidence type="ECO:0000256" key="9">
    <source>
        <dbReference type="HAMAP-Rule" id="MF_01023"/>
    </source>
</evidence>
<dbReference type="GO" id="GO:0004400">
    <property type="term" value="F:histidinol-phosphate transaminase activity"/>
    <property type="evidence" value="ECO:0007669"/>
    <property type="project" value="UniProtKB-UniRule"/>
</dbReference>
<keyword evidence="7 9" id="KW-0663">Pyridoxal phosphate</keyword>
<comment type="similarity">
    <text evidence="3 9">Belongs to the class-II pyridoxal-phosphate-dependent aminotransferase family. Histidinol-phosphate aminotransferase subfamily.</text>
</comment>
<dbReference type="Pfam" id="PF00155">
    <property type="entry name" value="Aminotran_1_2"/>
    <property type="match status" value="1"/>
</dbReference>
<dbReference type="InterPro" id="IPR015421">
    <property type="entry name" value="PyrdxlP-dep_Trfase_major"/>
</dbReference>
<evidence type="ECO:0000259" key="11">
    <source>
        <dbReference type="Pfam" id="PF00155"/>
    </source>
</evidence>
<organism evidence="12 13">
    <name type="scientific">Brachyspira hampsonii</name>
    <dbReference type="NCBI Taxonomy" id="1287055"/>
    <lineage>
        <taxon>Bacteria</taxon>
        <taxon>Pseudomonadati</taxon>
        <taxon>Spirochaetota</taxon>
        <taxon>Spirochaetia</taxon>
        <taxon>Brachyspirales</taxon>
        <taxon>Brachyspiraceae</taxon>
        <taxon>Brachyspira</taxon>
    </lineage>
</organism>
<dbReference type="UniPathway" id="UPA00031">
    <property type="reaction ID" value="UER00012"/>
</dbReference>
<dbReference type="InterPro" id="IPR004839">
    <property type="entry name" value="Aminotransferase_I/II_large"/>
</dbReference>
<dbReference type="PROSITE" id="PS00599">
    <property type="entry name" value="AA_TRANSFER_CLASS_2"/>
    <property type="match status" value="1"/>
</dbReference>
<comment type="pathway">
    <text evidence="2 9">Amino-acid biosynthesis; L-histidine biosynthesis; L-histidine from 5-phospho-alpha-D-ribose 1-diphosphate: step 7/9.</text>
</comment>
<dbReference type="Gene3D" id="3.40.640.10">
    <property type="entry name" value="Type I PLP-dependent aspartate aminotransferase-like (Major domain)"/>
    <property type="match status" value="1"/>
</dbReference>
<reference evidence="12 13" key="1">
    <citation type="submission" date="2016-08" db="EMBL/GenBank/DDBJ databases">
        <title>Characterization and recognition of Brachyspira hampsonii sp. nov., a novel intestinal spirochete that is pathogenic to pigs.</title>
        <authorList>
            <person name="Mirajkar N."/>
            <person name="La T."/>
            <person name="Phillips N."/>
            <person name="Hampson D."/>
            <person name="Gebhart C."/>
        </authorList>
    </citation>
    <scope>NUCLEOTIDE SEQUENCE [LARGE SCALE GENOMIC DNA]</scope>
    <source>
        <strain evidence="12 13">P280/1</strain>
    </source>
</reference>
<gene>
    <name evidence="9" type="primary">hisC</name>
    <name evidence="12" type="ORF">BFL38_12785</name>
</gene>
<comment type="cofactor">
    <cofactor evidence="1 9">
        <name>pyridoxal 5'-phosphate</name>
        <dbReference type="ChEBI" id="CHEBI:597326"/>
    </cofactor>
</comment>
<keyword evidence="6 9" id="KW-0808">Transferase</keyword>
<dbReference type="InterPro" id="IPR001917">
    <property type="entry name" value="Aminotrans_II_pyridoxalP_BS"/>
</dbReference>
<evidence type="ECO:0000256" key="5">
    <source>
        <dbReference type="ARBA" id="ARBA00022576"/>
    </source>
</evidence>
<dbReference type="GO" id="GO:0030170">
    <property type="term" value="F:pyridoxal phosphate binding"/>
    <property type="evidence" value="ECO:0007669"/>
    <property type="project" value="InterPro"/>
</dbReference>
<dbReference type="EC" id="2.6.1.9" evidence="9"/>
<evidence type="ECO:0000313" key="12">
    <source>
        <dbReference type="EMBL" id="OEJ15181.1"/>
    </source>
</evidence>
<evidence type="ECO:0000256" key="8">
    <source>
        <dbReference type="ARBA" id="ARBA00047481"/>
    </source>
</evidence>
<evidence type="ECO:0000256" key="2">
    <source>
        <dbReference type="ARBA" id="ARBA00005011"/>
    </source>
</evidence>
<comment type="subunit">
    <text evidence="4 9">Homodimer.</text>
</comment>